<evidence type="ECO:0000259" key="5">
    <source>
        <dbReference type="PROSITE" id="PS50089"/>
    </source>
</evidence>
<name>A0A9J6D1D2_RHIMP</name>
<reference evidence="6" key="2">
    <citation type="submission" date="2021-09" db="EMBL/GenBank/DDBJ databases">
        <authorList>
            <person name="Jia N."/>
            <person name="Wang J."/>
            <person name="Shi W."/>
            <person name="Du L."/>
            <person name="Sun Y."/>
            <person name="Zhan W."/>
            <person name="Jiang J."/>
            <person name="Wang Q."/>
            <person name="Zhang B."/>
            <person name="Ji P."/>
            <person name="Sakyi L.B."/>
            <person name="Cui X."/>
            <person name="Yuan T."/>
            <person name="Jiang B."/>
            <person name="Yang W."/>
            <person name="Lam T.T.-Y."/>
            <person name="Chang Q."/>
            <person name="Ding S."/>
            <person name="Wang X."/>
            <person name="Zhu J."/>
            <person name="Ruan X."/>
            <person name="Zhao L."/>
            <person name="Wei J."/>
            <person name="Que T."/>
            <person name="Du C."/>
            <person name="Cheng J."/>
            <person name="Dai P."/>
            <person name="Han X."/>
            <person name="Huang E."/>
            <person name="Gao Y."/>
            <person name="Liu J."/>
            <person name="Shao H."/>
            <person name="Ye R."/>
            <person name="Li L."/>
            <person name="Wei W."/>
            <person name="Wang X."/>
            <person name="Wang C."/>
            <person name="Huo Q."/>
            <person name="Li W."/>
            <person name="Guo W."/>
            <person name="Chen H."/>
            <person name="Chen S."/>
            <person name="Zhou L."/>
            <person name="Zhou L."/>
            <person name="Ni X."/>
            <person name="Tian J."/>
            <person name="Zhou Y."/>
            <person name="Sheng Y."/>
            <person name="Liu T."/>
            <person name="Pan Y."/>
            <person name="Xia L."/>
            <person name="Li J."/>
            <person name="Zhao F."/>
            <person name="Cao W."/>
        </authorList>
    </citation>
    <scope>NUCLEOTIDE SEQUENCE</scope>
    <source>
        <strain evidence="6">Rmic-2018</strain>
        <tissue evidence="6">Larvae</tissue>
    </source>
</reference>
<dbReference type="PROSITE" id="PS50089">
    <property type="entry name" value="ZF_RING_2"/>
    <property type="match status" value="1"/>
</dbReference>
<dbReference type="EMBL" id="JABSTU010003708">
    <property type="protein sequence ID" value="KAH7964643.1"/>
    <property type="molecule type" value="Genomic_DNA"/>
</dbReference>
<feature type="compositionally biased region" description="Basic and acidic residues" evidence="4">
    <location>
        <begin position="243"/>
        <end position="252"/>
    </location>
</feature>
<comment type="caution">
    <text evidence="6">The sequence shown here is derived from an EMBL/GenBank/DDBJ whole genome shotgun (WGS) entry which is preliminary data.</text>
</comment>
<dbReference type="PANTHER" id="PTHR10131">
    <property type="entry name" value="TNF RECEPTOR ASSOCIATED FACTOR"/>
    <property type="match status" value="1"/>
</dbReference>
<dbReference type="PANTHER" id="PTHR10131:SF138">
    <property type="entry name" value="RE66324P"/>
    <property type="match status" value="1"/>
</dbReference>
<evidence type="ECO:0000256" key="2">
    <source>
        <dbReference type="ARBA" id="ARBA00022833"/>
    </source>
</evidence>
<keyword evidence="1 3" id="KW-0863">Zinc-finger</keyword>
<feature type="compositionally biased region" description="Low complexity" evidence="4">
    <location>
        <begin position="220"/>
        <end position="235"/>
    </location>
</feature>
<dbReference type="SUPFAM" id="SSF57850">
    <property type="entry name" value="RING/U-box"/>
    <property type="match status" value="1"/>
</dbReference>
<dbReference type="AlphaFoldDB" id="A0A9J6D1D2"/>
<evidence type="ECO:0000256" key="3">
    <source>
        <dbReference type="PROSITE-ProRule" id="PRU00175"/>
    </source>
</evidence>
<dbReference type="VEuPathDB" id="VectorBase:LOC119187100"/>
<dbReference type="GO" id="GO:0005164">
    <property type="term" value="F:tumor necrosis factor receptor binding"/>
    <property type="evidence" value="ECO:0007669"/>
    <property type="project" value="TreeGrafter"/>
</dbReference>
<dbReference type="GO" id="GO:0008270">
    <property type="term" value="F:zinc ion binding"/>
    <property type="evidence" value="ECO:0007669"/>
    <property type="project" value="UniProtKB-KW"/>
</dbReference>
<feature type="region of interest" description="Disordered" evidence="4">
    <location>
        <begin position="377"/>
        <end position="398"/>
    </location>
</feature>
<dbReference type="Proteomes" id="UP000821866">
    <property type="component" value="Unassembled WGS sequence"/>
</dbReference>
<dbReference type="InterPro" id="IPR013083">
    <property type="entry name" value="Znf_RING/FYVE/PHD"/>
</dbReference>
<dbReference type="GO" id="GO:0009898">
    <property type="term" value="C:cytoplasmic side of plasma membrane"/>
    <property type="evidence" value="ECO:0007669"/>
    <property type="project" value="TreeGrafter"/>
</dbReference>
<keyword evidence="7" id="KW-1185">Reference proteome</keyword>
<evidence type="ECO:0000256" key="1">
    <source>
        <dbReference type="ARBA" id="ARBA00022771"/>
    </source>
</evidence>
<dbReference type="SUPFAM" id="SSF49599">
    <property type="entry name" value="TRAF domain-like"/>
    <property type="match status" value="1"/>
</dbReference>
<dbReference type="InterPro" id="IPR001841">
    <property type="entry name" value="Znf_RING"/>
</dbReference>
<accession>A0A9J6D1D2</accession>
<gene>
    <name evidence="6" type="ORF">HPB51_027119</name>
</gene>
<keyword evidence="1 3" id="KW-0479">Metal-binding</keyword>
<dbReference type="GO" id="GO:0043122">
    <property type="term" value="P:regulation of canonical NF-kappaB signal transduction"/>
    <property type="evidence" value="ECO:0007669"/>
    <property type="project" value="TreeGrafter"/>
</dbReference>
<sequence length="498" mass="54830">MPDLGRVHRFRDHAVAGVNWRPTRFVDDVPSQLVCDLCRMIPKRMLALPCAHTLCQSCHAANYSGGCCPLDQEPFEETKLFVLDFPTTKFNALKVHCWNEAHGCQYEGAVEDMLRHYENECAFHTVECMRCGEEVLHRELSTHYVAGCSTPASPALTENISSESRALTVRDVTAALEELKALLRDANHEQLLLGIQGRLNELTDHIRSRDSRSAVIQHDVAAPASSEAAQVAVPSHSTSSQRETSRDNHRVEASTSSPSSCSETVRTSRKMGYFTNLPVAVLKDMRKLSSEDYPQYAVTDRGPWNLYCHVELLSKQSRHRPTWRGMHGGARYELAIENIHERMLSQGGSRIISKLPYAALLALLGLALAAPAQQAAPASAAPDNESEPAPHSNTAVRGLGRFNPGYGVLVRGFHAKSGRRVVLGSHGIVYGNGVHGGSHRRDYGHEQTYGDRDSFGFLLNAGANHNYQRGSSGSAYENRDHESGGNVYDVDYRGGFLG</sequence>
<evidence type="ECO:0000256" key="4">
    <source>
        <dbReference type="SAM" id="MobiDB-lite"/>
    </source>
</evidence>
<evidence type="ECO:0000313" key="7">
    <source>
        <dbReference type="Proteomes" id="UP000821866"/>
    </source>
</evidence>
<evidence type="ECO:0000313" key="6">
    <source>
        <dbReference type="EMBL" id="KAH7964643.1"/>
    </source>
</evidence>
<reference evidence="6" key="1">
    <citation type="journal article" date="2020" name="Cell">
        <title>Large-Scale Comparative Analyses of Tick Genomes Elucidate Their Genetic Diversity and Vector Capacities.</title>
        <authorList>
            <consortium name="Tick Genome and Microbiome Consortium (TIGMIC)"/>
            <person name="Jia N."/>
            <person name="Wang J."/>
            <person name="Shi W."/>
            <person name="Du L."/>
            <person name="Sun Y."/>
            <person name="Zhan W."/>
            <person name="Jiang J.F."/>
            <person name="Wang Q."/>
            <person name="Zhang B."/>
            <person name="Ji P."/>
            <person name="Bell-Sakyi L."/>
            <person name="Cui X.M."/>
            <person name="Yuan T.T."/>
            <person name="Jiang B.G."/>
            <person name="Yang W.F."/>
            <person name="Lam T.T."/>
            <person name="Chang Q.C."/>
            <person name="Ding S.J."/>
            <person name="Wang X.J."/>
            <person name="Zhu J.G."/>
            <person name="Ruan X.D."/>
            <person name="Zhao L."/>
            <person name="Wei J.T."/>
            <person name="Ye R.Z."/>
            <person name="Que T.C."/>
            <person name="Du C.H."/>
            <person name="Zhou Y.H."/>
            <person name="Cheng J.X."/>
            <person name="Dai P.F."/>
            <person name="Guo W.B."/>
            <person name="Han X.H."/>
            <person name="Huang E.J."/>
            <person name="Li L.F."/>
            <person name="Wei W."/>
            <person name="Gao Y.C."/>
            <person name="Liu J.Z."/>
            <person name="Shao H.Z."/>
            <person name="Wang X."/>
            <person name="Wang C.C."/>
            <person name="Yang T.C."/>
            <person name="Huo Q.B."/>
            <person name="Li W."/>
            <person name="Chen H.Y."/>
            <person name="Chen S.E."/>
            <person name="Zhou L.G."/>
            <person name="Ni X.B."/>
            <person name="Tian J.H."/>
            <person name="Sheng Y."/>
            <person name="Liu T."/>
            <person name="Pan Y.S."/>
            <person name="Xia L.Y."/>
            <person name="Li J."/>
            <person name="Zhao F."/>
            <person name="Cao W.C."/>
        </authorList>
    </citation>
    <scope>NUCLEOTIDE SEQUENCE</scope>
    <source>
        <strain evidence="6">Rmic-2018</strain>
    </source>
</reference>
<keyword evidence="2" id="KW-0862">Zinc</keyword>
<protein>
    <recommendedName>
        <fullName evidence="5">RING-type domain-containing protein</fullName>
    </recommendedName>
</protein>
<feature type="compositionally biased region" description="Low complexity" evidence="4">
    <location>
        <begin position="254"/>
        <end position="265"/>
    </location>
</feature>
<organism evidence="6 7">
    <name type="scientific">Rhipicephalus microplus</name>
    <name type="common">Cattle tick</name>
    <name type="synonym">Boophilus microplus</name>
    <dbReference type="NCBI Taxonomy" id="6941"/>
    <lineage>
        <taxon>Eukaryota</taxon>
        <taxon>Metazoa</taxon>
        <taxon>Ecdysozoa</taxon>
        <taxon>Arthropoda</taxon>
        <taxon>Chelicerata</taxon>
        <taxon>Arachnida</taxon>
        <taxon>Acari</taxon>
        <taxon>Parasitiformes</taxon>
        <taxon>Ixodida</taxon>
        <taxon>Ixodoidea</taxon>
        <taxon>Ixodidae</taxon>
        <taxon>Rhipicephalinae</taxon>
        <taxon>Rhipicephalus</taxon>
        <taxon>Boophilus</taxon>
    </lineage>
</organism>
<feature type="domain" description="RING-type" evidence="5">
    <location>
        <begin position="35"/>
        <end position="72"/>
    </location>
</feature>
<feature type="region of interest" description="Disordered" evidence="4">
    <location>
        <begin position="219"/>
        <end position="265"/>
    </location>
</feature>
<proteinExistence type="predicted"/>
<dbReference type="Gene3D" id="3.30.40.10">
    <property type="entry name" value="Zinc/RING finger domain, C3HC4 (zinc finger)"/>
    <property type="match status" value="2"/>
</dbReference>